<dbReference type="Gene3D" id="3.40.50.620">
    <property type="entry name" value="HUPs"/>
    <property type="match status" value="1"/>
</dbReference>
<dbReference type="KEGG" id="vna:PN96_20565"/>
<dbReference type="SUPFAM" id="SSF52402">
    <property type="entry name" value="Adenine nucleotide alpha hydrolases-like"/>
    <property type="match status" value="1"/>
</dbReference>
<dbReference type="GeneID" id="70915237"/>
<reference evidence="4 5" key="1">
    <citation type="submission" date="2016-07" db="EMBL/GenBank/DDBJ databases">
        <title>Developing Vibrio natriegens as a novel, fast-growing host for biotechnology.</title>
        <authorList>
            <person name="Weinstock M.T."/>
            <person name="Hesek E.D."/>
            <person name="Wilson C.M."/>
            <person name="Gibson D.G."/>
        </authorList>
    </citation>
    <scope>NUCLEOTIDE SEQUENCE [LARGE SCALE GENOMIC DNA]</scope>
    <source>
        <strain evidence="4 5">ATCC 14048</strain>
    </source>
</reference>
<dbReference type="AlphaFoldDB" id="A0AAN1CXL8"/>
<dbReference type="EMBL" id="CP016346">
    <property type="protein sequence ID" value="ANQ14273.1"/>
    <property type="molecule type" value="Genomic_DNA"/>
</dbReference>
<name>A0AAN1CXL8_VIBNA</name>
<keyword evidence="5" id="KW-1185">Reference proteome</keyword>
<proteinExistence type="inferred from homology"/>
<dbReference type="RefSeq" id="WP_020334877.1">
    <property type="nucleotide sequence ID" value="NZ_ATFJ01000032.1"/>
</dbReference>
<keyword evidence="2" id="KW-0963">Cytoplasm</keyword>
<evidence type="ECO:0000259" key="3">
    <source>
        <dbReference type="Pfam" id="PF00582"/>
    </source>
</evidence>
<sequence>MSYTHILVAVDLSDSSKKVIDKAISQATDPNCKLSFVYVDVDRVVLEPKEEEEYNRKLQALASECKYPVSDTMVVIGDLHIKLQGLVKQQGIDLVVCGHHHNLLSRFFSSVPKLANSVEADLLVVYLHDE</sequence>
<dbReference type="Pfam" id="PF00582">
    <property type="entry name" value="Usp"/>
    <property type="match status" value="1"/>
</dbReference>
<comment type="similarity">
    <text evidence="1 2">Belongs to the universal stress protein A family.</text>
</comment>
<evidence type="ECO:0000256" key="2">
    <source>
        <dbReference type="PIRNR" id="PIRNR006276"/>
    </source>
</evidence>
<organism evidence="4 5">
    <name type="scientific">Vibrio natriegens NBRC 15636 = ATCC 14048 = DSM 759</name>
    <dbReference type="NCBI Taxonomy" id="1219067"/>
    <lineage>
        <taxon>Bacteria</taxon>
        <taxon>Pseudomonadati</taxon>
        <taxon>Pseudomonadota</taxon>
        <taxon>Gammaproteobacteria</taxon>
        <taxon>Vibrionales</taxon>
        <taxon>Vibrionaceae</taxon>
        <taxon>Vibrio</taxon>
    </lineage>
</organism>
<dbReference type="InterPro" id="IPR014729">
    <property type="entry name" value="Rossmann-like_a/b/a_fold"/>
</dbReference>
<dbReference type="Proteomes" id="UP000092741">
    <property type="component" value="Chromosome 2"/>
</dbReference>
<feature type="domain" description="UspA" evidence="3">
    <location>
        <begin position="3"/>
        <end position="125"/>
    </location>
</feature>
<gene>
    <name evidence="4" type="ORF">BA890_16065</name>
</gene>
<protein>
    <recommendedName>
        <fullName evidence="2">Universal stress protein</fullName>
    </recommendedName>
</protein>
<dbReference type="PIRSF" id="PIRSF006276">
    <property type="entry name" value="UspA"/>
    <property type="match status" value="1"/>
</dbReference>
<evidence type="ECO:0000256" key="1">
    <source>
        <dbReference type="ARBA" id="ARBA00008791"/>
    </source>
</evidence>
<comment type="subcellular location">
    <subcellularLocation>
        <location evidence="2">Cytoplasm</location>
    </subcellularLocation>
</comment>
<dbReference type="GO" id="GO:0005737">
    <property type="term" value="C:cytoplasm"/>
    <property type="evidence" value="ECO:0007669"/>
    <property type="project" value="UniProtKB-SubCell"/>
</dbReference>
<dbReference type="InterPro" id="IPR006015">
    <property type="entry name" value="Universal_stress_UspA"/>
</dbReference>
<evidence type="ECO:0000313" key="4">
    <source>
        <dbReference type="EMBL" id="ANQ14273.1"/>
    </source>
</evidence>
<evidence type="ECO:0000313" key="5">
    <source>
        <dbReference type="Proteomes" id="UP000092741"/>
    </source>
</evidence>
<accession>A0AAN1CXL8</accession>
<dbReference type="InterPro" id="IPR006016">
    <property type="entry name" value="UspA"/>
</dbReference>